<dbReference type="EMBL" id="JBFNQD010000007">
    <property type="protein sequence ID" value="MEW9307968.1"/>
    <property type="molecule type" value="Genomic_DNA"/>
</dbReference>
<feature type="signal peptide" evidence="7">
    <location>
        <begin position="1"/>
        <end position="24"/>
    </location>
</feature>
<dbReference type="RefSeq" id="WP_367625229.1">
    <property type="nucleotide sequence ID" value="NZ_JBFNQD010000007.1"/>
</dbReference>
<reference evidence="9 10" key="1">
    <citation type="submission" date="2024-07" db="EMBL/GenBank/DDBJ databases">
        <title>Description of Labrys sedimenti sp. nov., isolated from a diclofenac-degrading enrichment culture.</title>
        <authorList>
            <person name="Tancsics A."/>
            <person name="Csepanyi A."/>
        </authorList>
    </citation>
    <scope>NUCLEOTIDE SEQUENCE [LARGE SCALE GENOMIC DNA]</scope>
    <source>
        <strain evidence="9 10">LMG 23578</strain>
    </source>
</reference>
<dbReference type="InterPro" id="IPR028082">
    <property type="entry name" value="Peripla_BP_I"/>
</dbReference>
<evidence type="ECO:0000313" key="9">
    <source>
        <dbReference type="EMBL" id="MEW9307968.1"/>
    </source>
</evidence>
<evidence type="ECO:0000256" key="3">
    <source>
        <dbReference type="ARBA" id="ARBA00022475"/>
    </source>
</evidence>
<comment type="similarity">
    <text evidence="2">Belongs to the BMP lipoprotein family.</text>
</comment>
<sequence length="336" mass="35280">MKSTLLGLAALLAAGTAGFGAAQAADKPGPAVIYDLGGKFDKSFNEGAYNGAERWKKESGKTYRDFEITNASQREQALRRFAKDGNDPIIVMGFAYEDVLAKVAKAYPKVHFGIVDSVVDLPNVASYVYRADEGSYLAGYLAAKTTKTGTIGFIGGMDVPLIRNFGCGYVQGAKAANPQIKVIQNMTGTTPAAWNDPGRGAELTKAQISQGADIVYAAAGQTGLGVLQAAADGDKLGIGVDSNQNGLHPGKVLTSVLKRVDEAIYQGFKDGEEGKFKAGTHVLGIKDSGVALAMDDNNKPLVTDANKAAIEAVTKDIADGKVVVHNYEKDNVCPVN</sequence>
<dbReference type="InterPro" id="IPR050957">
    <property type="entry name" value="BMP_lipoprotein"/>
</dbReference>
<proteinExistence type="inferred from homology"/>
<keyword evidence="4 7" id="KW-0732">Signal</keyword>
<dbReference type="PANTHER" id="PTHR34296">
    <property type="entry name" value="TRANSCRIPTIONAL ACTIVATOR PROTEIN MED"/>
    <property type="match status" value="1"/>
</dbReference>
<dbReference type="Pfam" id="PF02608">
    <property type="entry name" value="Bmp"/>
    <property type="match status" value="1"/>
</dbReference>
<evidence type="ECO:0000256" key="4">
    <source>
        <dbReference type="ARBA" id="ARBA00022729"/>
    </source>
</evidence>
<dbReference type="InterPro" id="IPR003760">
    <property type="entry name" value="PnrA-like"/>
</dbReference>
<evidence type="ECO:0000313" key="10">
    <source>
        <dbReference type="Proteomes" id="UP001555786"/>
    </source>
</evidence>
<evidence type="ECO:0000256" key="7">
    <source>
        <dbReference type="SAM" id="SignalP"/>
    </source>
</evidence>
<gene>
    <name evidence="9" type="ORF">ABXS05_20610</name>
</gene>
<keyword evidence="10" id="KW-1185">Reference proteome</keyword>
<accession>A0ABV3PQP0</accession>
<keyword evidence="6" id="KW-0449">Lipoprotein</keyword>
<feature type="chain" id="PRO_5045414944" evidence="7">
    <location>
        <begin position="25"/>
        <end position="336"/>
    </location>
</feature>
<evidence type="ECO:0000259" key="8">
    <source>
        <dbReference type="Pfam" id="PF02608"/>
    </source>
</evidence>
<evidence type="ECO:0000256" key="2">
    <source>
        <dbReference type="ARBA" id="ARBA00008610"/>
    </source>
</evidence>
<evidence type="ECO:0000256" key="6">
    <source>
        <dbReference type="ARBA" id="ARBA00023288"/>
    </source>
</evidence>
<keyword evidence="5" id="KW-0472">Membrane</keyword>
<feature type="domain" description="ABC transporter substrate-binding protein PnrA-like" evidence="8">
    <location>
        <begin position="37"/>
        <end position="319"/>
    </location>
</feature>
<comment type="caution">
    <text evidence="9">The sequence shown here is derived from an EMBL/GenBank/DDBJ whole genome shotgun (WGS) entry which is preliminary data.</text>
</comment>
<dbReference type="PANTHER" id="PTHR34296:SF2">
    <property type="entry name" value="ABC TRANSPORTER GUANOSINE-BINDING PROTEIN NUPN"/>
    <property type="match status" value="1"/>
</dbReference>
<protein>
    <submittedName>
        <fullName evidence="9">BMP family ABC transporter substrate-binding protein</fullName>
    </submittedName>
</protein>
<keyword evidence="3" id="KW-1003">Cell membrane</keyword>
<dbReference type="Proteomes" id="UP001555786">
    <property type="component" value="Unassembled WGS sequence"/>
</dbReference>
<name>A0ABV3PQP0_9HYPH</name>
<evidence type="ECO:0000256" key="1">
    <source>
        <dbReference type="ARBA" id="ARBA00004193"/>
    </source>
</evidence>
<dbReference type="CDD" id="cd06354">
    <property type="entry name" value="PBP1_PrnA-like"/>
    <property type="match status" value="1"/>
</dbReference>
<evidence type="ECO:0000256" key="5">
    <source>
        <dbReference type="ARBA" id="ARBA00023136"/>
    </source>
</evidence>
<organism evidence="9 10">
    <name type="scientific">Labrys neptuniae</name>
    <dbReference type="NCBI Taxonomy" id="376174"/>
    <lineage>
        <taxon>Bacteria</taxon>
        <taxon>Pseudomonadati</taxon>
        <taxon>Pseudomonadota</taxon>
        <taxon>Alphaproteobacteria</taxon>
        <taxon>Hyphomicrobiales</taxon>
        <taxon>Xanthobacteraceae</taxon>
        <taxon>Labrys</taxon>
    </lineage>
</organism>
<dbReference type="Gene3D" id="3.40.50.2300">
    <property type="match status" value="2"/>
</dbReference>
<comment type="subcellular location">
    <subcellularLocation>
        <location evidence="1">Cell membrane</location>
        <topology evidence="1">Lipid-anchor</topology>
    </subcellularLocation>
</comment>
<dbReference type="SUPFAM" id="SSF53822">
    <property type="entry name" value="Periplasmic binding protein-like I"/>
    <property type="match status" value="1"/>
</dbReference>